<comment type="subcellular location">
    <subcellularLocation>
        <location evidence="1">Golgi apparatus membrane</location>
        <topology evidence="1">Peripheral membrane protein</topology>
    </subcellularLocation>
</comment>
<dbReference type="Proteomes" id="UP001150266">
    <property type="component" value="Unassembled WGS sequence"/>
</dbReference>
<protein>
    <recommendedName>
        <fullName evidence="3">Conserved oligomeric Golgi complex subunit 1</fullName>
    </recommendedName>
</protein>
<evidence type="ECO:0000256" key="7">
    <source>
        <dbReference type="ARBA" id="ARBA00023136"/>
    </source>
</evidence>
<comment type="caution">
    <text evidence="8">The sequence shown here is derived from an EMBL/GenBank/DDBJ whole genome shotgun (WGS) entry which is preliminary data.</text>
</comment>
<dbReference type="InterPro" id="IPR033370">
    <property type="entry name" value="COG1"/>
</dbReference>
<dbReference type="AlphaFoldDB" id="A0A9W9DTI1"/>
<keyword evidence="9" id="KW-1185">Reference proteome</keyword>
<proteinExistence type="inferred from homology"/>
<evidence type="ECO:0000256" key="4">
    <source>
        <dbReference type="ARBA" id="ARBA00022448"/>
    </source>
</evidence>
<dbReference type="OrthoDB" id="46189at2759"/>
<evidence type="ECO:0000256" key="1">
    <source>
        <dbReference type="ARBA" id="ARBA00004395"/>
    </source>
</evidence>
<dbReference type="GO" id="GO:0017119">
    <property type="term" value="C:Golgi transport complex"/>
    <property type="evidence" value="ECO:0007669"/>
    <property type="project" value="InterPro"/>
</dbReference>
<evidence type="ECO:0000256" key="6">
    <source>
        <dbReference type="ARBA" id="ARBA00023034"/>
    </source>
</evidence>
<evidence type="ECO:0000256" key="3">
    <source>
        <dbReference type="ARBA" id="ARBA00020978"/>
    </source>
</evidence>
<keyword evidence="5" id="KW-0653">Protein transport</keyword>
<dbReference type="GO" id="GO:0006891">
    <property type="term" value="P:intra-Golgi vesicle-mediated transport"/>
    <property type="evidence" value="ECO:0007669"/>
    <property type="project" value="InterPro"/>
</dbReference>
<gene>
    <name evidence="8" type="ORF">J3R30DRAFT_3283663</name>
</gene>
<dbReference type="GO" id="GO:0000139">
    <property type="term" value="C:Golgi membrane"/>
    <property type="evidence" value="ECO:0007669"/>
    <property type="project" value="UniProtKB-SubCell"/>
</dbReference>
<evidence type="ECO:0000256" key="2">
    <source>
        <dbReference type="ARBA" id="ARBA00006653"/>
    </source>
</evidence>
<comment type="similarity">
    <text evidence="2">Belongs to the COG1 family.</text>
</comment>
<evidence type="ECO:0000313" key="8">
    <source>
        <dbReference type="EMBL" id="KAJ4485835.1"/>
    </source>
</evidence>
<sequence>MASSAQRVIHALEDTKSAVLAQRPPSISKPTLVKTNEDVHLQALQVLAAHIKLLLDVPEHIWKMLEKKKYLSATWLYLLSRVVHRALVREEQDEEAWRNLSIDVPESFPLVQRQWEVVAQFRSQIVHKAVLSLRDFTTSHEETCATLLTLHLLDSRPLSDTLTVLLDQRSKSLHTIFFKNPTPRGSMREIKECILVALQSISQTMRTSRDVFQTRNSQLSLIRATLEFIQTDLIPLTGLPSELQLTTHSLLDSLPSSSHFSTLPQNLTSYKPHVDVNSQFSSLPPTHLDENLSEWFQKSTDALRISCQTWLSYTDSVKIVWSIRNFLRAWLQSSVALEPSEISHLKALFDEVCSEHIVEIWRMGLSNAETAFRDQLTSAVLSLKNESVNHFATADAFPLTHLFDAPSLPTVSQMEDLPLQKYRASLQRQLSGRVSLLDNVLKTLEKCAVALQGDLMQVLRGDDTDTNSIITWLKESYQPDAKRLCTAALDDIEISANTLPNETELDVNALVFVGRVVEELSSSSFVSDMSCDEAVVLGKRLVPLLLAKSLYDTTIDRWREFTVLHVLSQHRIAVPLTDLQYLPCTSPSVNLMQSLLLLAEAIQKLGFSGESMRHNHLADRTVHLFISRLLDLEWEHNKIQTIHDIGFLRKIVELWGPHWDDVCGLLDAKTSRIRDLIGDPDDIPSDERLSRMSADQLARTQTILAAILPYPSVKGASSSSERSVSSDKFAALLPLGVPFPDKDYRAAIEVAKPSSRFALLLVK</sequence>
<keyword evidence="7" id="KW-0472">Membrane</keyword>
<dbReference type="PANTHER" id="PTHR31658">
    <property type="entry name" value="CONSERVED OLIGOMERIC GOLGI COMPLEX SUBUNIT 1"/>
    <property type="match status" value="1"/>
</dbReference>
<reference evidence="8" key="1">
    <citation type="submission" date="2022-08" db="EMBL/GenBank/DDBJ databases">
        <title>A Global Phylogenomic Analysis of the Shiitake Genus Lentinula.</title>
        <authorList>
            <consortium name="DOE Joint Genome Institute"/>
            <person name="Sierra-Patev S."/>
            <person name="Min B."/>
            <person name="Naranjo-Ortiz M."/>
            <person name="Looney B."/>
            <person name="Konkel Z."/>
            <person name="Slot J.C."/>
            <person name="Sakamoto Y."/>
            <person name="Steenwyk J.L."/>
            <person name="Rokas A."/>
            <person name="Carro J."/>
            <person name="Camarero S."/>
            <person name="Ferreira P."/>
            <person name="Molpeceres G."/>
            <person name="Ruiz-Duenas F.J."/>
            <person name="Serrano A."/>
            <person name="Henrissat B."/>
            <person name="Drula E."/>
            <person name="Hughes K.W."/>
            <person name="Mata J.L."/>
            <person name="Ishikawa N.K."/>
            <person name="Vargas-Isla R."/>
            <person name="Ushijima S."/>
            <person name="Smith C.A."/>
            <person name="Ahrendt S."/>
            <person name="Andreopoulos W."/>
            <person name="He G."/>
            <person name="Labutti K."/>
            <person name="Lipzen A."/>
            <person name="Ng V."/>
            <person name="Riley R."/>
            <person name="Sandor L."/>
            <person name="Barry K."/>
            <person name="Martinez A.T."/>
            <person name="Xiao Y."/>
            <person name="Gibbons J.G."/>
            <person name="Terashima K."/>
            <person name="Grigoriev I.V."/>
            <person name="Hibbett D.S."/>
        </authorList>
    </citation>
    <scope>NUCLEOTIDE SEQUENCE</scope>
    <source>
        <strain evidence="8">JLM2183</strain>
    </source>
</reference>
<organism evidence="8 9">
    <name type="scientific">Lentinula aciculospora</name>
    <dbReference type="NCBI Taxonomy" id="153920"/>
    <lineage>
        <taxon>Eukaryota</taxon>
        <taxon>Fungi</taxon>
        <taxon>Dikarya</taxon>
        <taxon>Basidiomycota</taxon>
        <taxon>Agaricomycotina</taxon>
        <taxon>Agaricomycetes</taxon>
        <taxon>Agaricomycetidae</taxon>
        <taxon>Agaricales</taxon>
        <taxon>Marasmiineae</taxon>
        <taxon>Omphalotaceae</taxon>
        <taxon>Lentinula</taxon>
    </lineage>
</organism>
<evidence type="ECO:0000256" key="5">
    <source>
        <dbReference type="ARBA" id="ARBA00022927"/>
    </source>
</evidence>
<keyword evidence="6" id="KW-0333">Golgi apparatus</keyword>
<keyword evidence="4" id="KW-0813">Transport</keyword>
<accession>A0A9W9DTI1</accession>
<dbReference type="PANTHER" id="PTHR31658:SF0">
    <property type="entry name" value="CONSERVED OLIGOMERIC GOLGI COMPLEX SUBUNIT 1"/>
    <property type="match status" value="1"/>
</dbReference>
<evidence type="ECO:0000313" key="9">
    <source>
        <dbReference type="Proteomes" id="UP001150266"/>
    </source>
</evidence>
<dbReference type="GO" id="GO:0015031">
    <property type="term" value="P:protein transport"/>
    <property type="evidence" value="ECO:0007669"/>
    <property type="project" value="UniProtKB-KW"/>
</dbReference>
<name>A0A9W9DTI1_9AGAR</name>
<dbReference type="EMBL" id="JAOTPV010000003">
    <property type="protein sequence ID" value="KAJ4485835.1"/>
    <property type="molecule type" value="Genomic_DNA"/>
</dbReference>